<gene>
    <name evidence="1" type="ORF">K435DRAFT_841240</name>
</gene>
<keyword evidence="2" id="KW-1185">Reference proteome</keyword>
<dbReference type="AlphaFoldDB" id="A0A4S8LNS6"/>
<name>A0A4S8LNS6_DENBC</name>
<dbReference type="EMBL" id="ML179320">
    <property type="protein sequence ID" value="THU90954.1"/>
    <property type="molecule type" value="Genomic_DNA"/>
</dbReference>
<evidence type="ECO:0000313" key="1">
    <source>
        <dbReference type="EMBL" id="THU90954.1"/>
    </source>
</evidence>
<dbReference type="Proteomes" id="UP000297245">
    <property type="component" value="Unassembled WGS sequence"/>
</dbReference>
<proteinExistence type="predicted"/>
<reference evidence="1 2" key="1">
    <citation type="journal article" date="2019" name="Nat. Ecol. Evol.">
        <title>Megaphylogeny resolves global patterns of mushroom evolution.</title>
        <authorList>
            <person name="Varga T."/>
            <person name="Krizsan K."/>
            <person name="Foldi C."/>
            <person name="Dima B."/>
            <person name="Sanchez-Garcia M."/>
            <person name="Sanchez-Ramirez S."/>
            <person name="Szollosi G.J."/>
            <person name="Szarkandi J.G."/>
            <person name="Papp V."/>
            <person name="Albert L."/>
            <person name="Andreopoulos W."/>
            <person name="Angelini C."/>
            <person name="Antonin V."/>
            <person name="Barry K.W."/>
            <person name="Bougher N.L."/>
            <person name="Buchanan P."/>
            <person name="Buyck B."/>
            <person name="Bense V."/>
            <person name="Catcheside P."/>
            <person name="Chovatia M."/>
            <person name="Cooper J."/>
            <person name="Damon W."/>
            <person name="Desjardin D."/>
            <person name="Finy P."/>
            <person name="Geml J."/>
            <person name="Haridas S."/>
            <person name="Hughes K."/>
            <person name="Justo A."/>
            <person name="Karasinski D."/>
            <person name="Kautmanova I."/>
            <person name="Kiss B."/>
            <person name="Kocsube S."/>
            <person name="Kotiranta H."/>
            <person name="LaButti K.M."/>
            <person name="Lechner B.E."/>
            <person name="Liimatainen K."/>
            <person name="Lipzen A."/>
            <person name="Lukacs Z."/>
            <person name="Mihaltcheva S."/>
            <person name="Morgado L.N."/>
            <person name="Niskanen T."/>
            <person name="Noordeloos M.E."/>
            <person name="Ohm R.A."/>
            <person name="Ortiz-Santana B."/>
            <person name="Ovrebo C."/>
            <person name="Racz N."/>
            <person name="Riley R."/>
            <person name="Savchenko A."/>
            <person name="Shiryaev A."/>
            <person name="Soop K."/>
            <person name="Spirin V."/>
            <person name="Szebenyi C."/>
            <person name="Tomsovsky M."/>
            <person name="Tulloss R.E."/>
            <person name="Uehling J."/>
            <person name="Grigoriev I.V."/>
            <person name="Vagvolgyi C."/>
            <person name="Papp T."/>
            <person name="Martin F.M."/>
            <person name="Miettinen O."/>
            <person name="Hibbett D.S."/>
            <person name="Nagy L.G."/>
        </authorList>
    </citation>
    <scope>NUCLEOTIDE SEQUENCE [LARGE SCALE GENOMIC DNA]</scope>
    <source>
        <strain evidence="1 2">CBS 962.96</strain>
    </source>
</reference>
<accession>A0A4S8LNS6</accession>
<organism evidence="1 2">
    <name type="scientific">Dendrothele bispora (strain CBS 962.96)</name>
    <dbReference type="NCBI Taxonomy" id="1314807"/>
    <lineage>
        <taxon>Eukaryota</taxon>
        <taxon>Fungi</taxon>
        <taxon>Dikarya</taxon>
        <taxon>Basidiomycota</taxon>
        <taxon>Agaricomycotina</taxon>
        <taxon>Agaricomycetes</taxon>
        <taxon>Agaricomycetidae</taxon>
        <taxon>Agaricales</taxon>
        <taxon>Agaricales incertae sedis</taxon>
        <taxon>Dendrothele</taxon>
    </lineage>
</organism>
<sequence length="112" mass="12427">MKKAIVALQKLGPKIKKKEKARSAGLIEDTAAGTLSSTLSSQTPQQHMQTSTGHSFFQNAENIQITNSNMTNVGGNQTIVNHHHYRPDGPSFEDNVSVVLNKFTDKFFYETF</sequence>
<evidence type="ECO:0000313" key="2">
    <source>
        <dbReference type="Proteomes" id="UP000297245"/>
    </source>
</evidence>
<protein>
    <submittedName>
        <fullName evidence="1">Uncharacterized protein</fullName>
    </submittedName>
</protein>